<organism evidence="1 2">
    <name type="scientific">Streptomyces katrae</name>
    <dbReference type="NCBI Taxonomy" id="68223"/>
    <lineage>
        <taxon>Bacteria</taxon>
        <taxon>Bacillati</taxon>
        <taxon>Actinomycetota</taxon>
        <taxon>Actinomycetes</taxon>
        <taxon>Kitasatosporales</taxon>
        <taxon>Streptomycetaceae</taxon>
        <taxon>Streptomyces</taxon>
    </lineage>
</organism>
<protein>
    <submittedName>
        <fullName evidence="1">Uncharacterized protein</fullName>
    </submittedName>
</protein>
<comment type="caution">
    <text evidence="1">The sequence shown here is derived from an EMBL/GenBank/DDBJ whole genome shotgun (WGS) entry which is preliminary data.</text>
</comment>
<name>A0ABT7GPT3_9ACTN</name>
<gene>
    <name evidence="1" type="ORF">QEZ40_006636</name>
</gene>
<reference evidence="1 2" key="1">
    <citation type="submission" date="2023-05" db="EMBL/GenBank/DDBJ databases">
        <title>Sequencing and Assembly of Streptomyces sp. NP73.</title>
        <authorList>
            <person name="Konwar A.N."/>
            <person name="Saikia K."/>
            <person name="Thakur D."/>
        </authorList>
    </citation>
    <scope>NUCLEOTIDE SEQUENCE [LARGE SCALE GENOMIC DNA]</scope>
    <source>
        <strain evidence="1 2">NP73</strain>
    </source>
</reference>
<sequence length="209" mass="23160">MNEERRQQARQFLQPGEHLIAACAHDLGPGVPTPPESMLAPPDPSDLQRRIEARLPRQLRQIAKSRVLDPRRSRAAAAADAIDRMPDALDQLGTRLMHGKNMEGGWQSAAGHFVISRASVRRSHACVLVLTDRRWFALADVSPLWQSTPVMKHYWEVPRPAVAAVRANPTGVLQKGRMDIEFTDGSWVALLATAPQHATPFAAASARYR</sequence>
<evidence type="ECO:0000313" key="1">
    <source>
        <dbReference type="EMBL" id="MDK9495608.1"/>
    </source>
</evidence>
<proteinExistence type="predicted"/>
<accession>A0ABT7GPT3</accession>
<evidence type="ECO:0000313" key="2">
    <source>
        <dbReference type="Proteomes" id="UP001223390"/>
    </source>
</evidence>
<dbReference type="Proteomes" id="UP001223390">
    <property type="component" value="Unassembled WGS sequence"/>
</dbReference>
<keyword evidence="2" id="KW-1185">Reference proteome</keyword>
<dbReference type="RefSeq" id="WP_285341184.1">
    <property type="nucleotide sequence ID" value="NZ_JASITI010000007.1"/>
</dbReference>
<dbReference type="EMBL" id="JASITI010000007">
    <property type="protein sequence ID" value="MDK9495608.1"/>
    <property type="molecule type" value="Genomic_DNA"/>
</dbReference>